<evidence type="ECO:0008006" key="3">
    <source>
        <dbReference type="Google" id="ProtNLM"/>
    </source>
</evidence>
<dbReference type="Gramene" id="KFK43406">
    <property type="protein sequence ID" value="KFK43406"/>
    <property type="gene ID" value="AALP_AA1G121900"/>
</dbReference>
<organism evidence="1 2">
    <name type="scientific">Arabis alpina</name>
    <name type="common">Alpine rock-cress</name>
    <dbReference type="NCBI Taxonomy" id="50452"/>
    <lineage>
        <taxon>Eukaryota</taxon>
        <taxon>Viridiplantae</taxon>
        <taxon>Streptophyta</taxon>
        <taxon>Embryophyta</taxon>
        <taxon>Tracheophyta</taxon>
        <taxon>Spermatophyta</taxon>
        <taxon>Magnoliopsida</taxon>
        <taxon>eudicotyledons</taxon>
        <taxon>Gunneridae</taxon>
        <taxon>Pentapetalae</taxon>
        <taxon>rosids</taxon>
        <taxon>malvids</taxon>
        <taxon>Brassicales</taxon>
        <taxon>Brassicaceae</taxon>
        <taxon>Arabideae</taxon>
        <taxon>Arabis</taxon>
    </lineage>
</organism>
<dbReference type="eggNOG" id="ENOG502RI50">
    <property type="taxonomic scope" value="Eukaryota"/>
</dbReference>
<dbReference type="OMA" id="LMDARIH"/>
<evidence type="ECO:0000313" key="2">
    <source>
        <dbReference type="Proteomes" id="UP000029120"/>
    </source>
</evidence>
<gene>
    <name evidence="1" type="ordered locus">AALP_Aa1g121900</name>
</gene>
<name>A0A087HMQ4_ARAAL</name>
<accession>A0A087HMQ4</accession>
<reference evidence="2" key="1">
    <citation type="journal article" date="2015" name="Nat. Plants">
        <title>Genome expansion of Arabis alpina linked with retrotransposition and reduced symmetric DNA methylation.</title>
        <authorList>
            <person name="Willing E.M."/>
            <person name="Rawat V."/>
            <person name="Mandakova T."/>
            <person name="Maumus F."/>
            <person name="James G.V."/>
            <person name="Nordstroem K.J."/>
            <person name="Becker C."/>
            <person name="Warthmann N."/>
            <person name="Chica C."/>
            <person name="Szarzynska B."/>
            <person name="Zytnicki M."/>
            <person name="Albani M.C."/>
            <person name="Kiefer C."/>
            <person name="Bergonzi S."/>
            <person name="Castaings L."/>
            <person name="Mateos J.L."/>
            <person name="Berns M.C."/>
            <person name="Bujdoso N."/>
            <person name="Piofczyk T."/>
            <person name="de Lorenzo L."/>
            <person name="Barrero-Sicilia C."/>
            <person name="Mateos I."/>
            <person name="Piednoel M."/>
            <person name="Hagmann J."/>
            <person name="Chen-Min-Tao R."/>
            <person name="Iglesias-Fernandez R."/>
            <person name="Schuster S.C."/>
            <person name="Alonso-Blanco C."/>
            <person name="Roudier F."/>
            <person name="Carbonero P."/>
            <person name="Paz-Ares J."/>
            <person name="Davis S.J."/>
            <person name="Pecinka A."/>
            <person name="Quesneville H."/>
            <person name="Colot V."/>
            <person name="Lysak M.A."/>
            <person name="Weigel D."/>
            <person name="Coupland G."/>
            <person name="Schneeberger K."/>
        </authorList>
    </citation>
    <scope>NUCLEOTIDE SEQUENCE [LARGE SCALE GENOMIC DNA]</scope>
    <source>
        <strain evidence="2">cv. Pajares</strain>
    </source>
</reference>
<dbReference type="OrthoDB" id="1110149at2759"/>
<dbReference type="Proteomes" id="UP000029120">
    <property type="component" value="Chromosome 1"/>
</dbReference>
<evidence type="ECO:0000313" key="1">
    <source>
        <dbReference type="EMBL" id="KFK43406.1"/>
    </source>
</evidence>
<dbReference type="EMBL" id="CM002869">
    <property type="protein sequence ID" value="KFK43406.1"/>
    <property type="molecule type" value="Genomic_DNA"/>
</dbReference>
<dbReference type="Pfam" id="PF05056">
    <property type="entry name" value="DUF674"/>
    <property type="match status" value="1"/>
</dbReference>
<dbReference type="AlphaFoldDB" id="A0A087HMQ4"/>
<dbReference type="PANTHER" id="PTHR33103">
    <property type="entry name" value="OS01G0153900 PROTEIN"/>
    <property type="match status" value="1"/>
</dbReference>
<dbReference type="PANTHER" id="PTHR33103:SF27">
    <property type="entry name" value="OS04G0594700 PROTEIN"/>
    <property type="match status" value="1"/>
</dbReference>
<protein>
    <recommendedName>
        <fullName evidence="3">DUF674 family protein</fullName>
    </recommendedName>
</protein>
<sequence length="289" mass="33029">MAGTESSEKQVFKLKLLVDKARKKVVLAEVGKDFVDVLFSFLLRPMGTIVRLLKNQNSQTATTIGCFNNLYKSVVDMGNDDFLTEACKDILVYTRYEKERQCRRLKLNIDDTEDLKLYRCPNLGKSQSCTEAYSIFSSLRCSCGELMAEDIDATVRLDELFVSEKNSFLVTENMEVEFASIVFTMKTLRRLGYKNLDNMEEMFVDVGHKEKRNSCIITRTRNMPSLARQDRAFCLMKKWDTDLDDIEVHVVNISKAEANSLLRASLMTSTALTTALESLLTKKPKEEKL</sequence>
<keyword evidence="2" id="KW-1185">Reference proteome</keyword>
<dbReference type="InterPro" id="IPR007750">
    <property type="entry name" value="DUF674"/>
</dbReference>
<proteinExistence type="predicted"/>